<dbReference type="Pfam" id="PF00582">
    <property type="entry name" value="Usp"/>
    <property type="match status" value="2"/>
</dbReference>
<evidence type="ECO:0000313" key="4">
    <source>
        <dbReference type="Proteomes" id="UP000315010"/>
    </source>
</evidence>
<protein>
    <submittedName>
        <fullName evidence="3">Putative universal stress protein</fullName>
    </submittedName>
</protein>
<feature type="domain" description="UspA" evidence="2">
    <location>
        <begin position="1"/>
        <end position="141"/>
    </location>
</feature>
<organism evidence="3 4">
    <name type="scientific">Novipirellula herctigrandis</name>
    <dbReference type="NCBI Taxonomy" id="2527986"/>
    <lineage>
        <taxon>Bacteria</taxon>
        <taxon>Pseudomonadati</taxon>
        <taxon>Planctomycetota</taxon>
        <taxon>Planctomycetia</taxon>
        <taxon>Pirellulales</taxon>
        <taxon>Pirellulaceae</taxon>
        <taxon>Novipirellula</taxon>
    </lineage>
</organism>
<comment type="caution">
    <text evidence="3">The sequence shown here is derived from an EMBL/GenBank/DDBJ whole genome shotgun (WGS) entry which is preliminary data.</text>
</comment>
<name>A0A5C5Z5C3_9BACT</name>
<dbReference type="OrthoDB" id="6368426at2"/>
<keyword evidence="4" id="KW-1185">Reference proteome</keyword>
<evidence type="ECO:0000313" key="3">
    <source>
        <dbReference type="EMBL" id="TWT82444.1"/>
    </source>
</evidence>
<gene>
    <name evidence="3" type="ORF">CA13_39070</name>
</gene>
<proteinExistence type="inferred from homology"/>
<dbReference type="InterPro" id="IPR006015">
    <property type="entry name" value="Universal_stress_UspA"/>
</dbReference>
<comment type="similarity">
    <text evidence="1">Belongs to the universal stress protein A family.</text>
</comment>
<sequence length="310" mass="34218">MRRVLLATDGSQCAQQAASFLAHVPHRQKLNLTVMTVLQMPSINRRYPVEGLMSSFVAREREFADATFEKVKEMFDGADVDIEHVYGEGHPSQRIIEFAKERDVDFIIVGAQGHSGIRRMLLGSTSDEVATQAHCSVLVVRPTGIGETVRPLRIAIGYKDTEPARAAIEAFCETRWGMQTDIHVVTIASYISAFLNEIVLDPSVVKDEATAALHEVADRLREVAPHTVAHLVESDHIGEGLVKFAEKHTSDILVVGETPHGMFGNVLLGSVSRYVLRHAPCSVWIARGNVEQSDSPELSNFHESTLAKWS</sequence>
<dbReference type="PANTHER" id="PTHR43010">
    <property type="entry name" value="UNIVERSAL STRESS PROTEIN SLR1230"/>
    <property type="match status" value="1"/>
</dbReference>
<dbReference type="InterPro" id="IPR006016">
    <property type="entry name" value="UspA"/>
</dbReference>
<dbReference type="InterPro" id="IPR051688">
    <property type="entry name" value="USP_A"/>
</dbReference>
<dbReference type="PANTHER" id="PTHR43010:SF1">
    <property type="entry name" value="USPA DOMAIN-CONTAINING PROTEIN"/>
    <property type="match status" value="1"/>
</dbReference>
<dbReference type="Gene3D" id="3.40.50.620">
    <property type="entry name" value="HUPs"/>
    <property type="match status" value="2"/>
</dbReference>
<evidence type="ECO:0000256" key="1">
    <source>
        <dbReference type="ARBA" id="ARBA00008791"/>
    </source>
</evidence>
<dbReference type="RefSeq" id="WP_146398956.1">
    <property type="nucleotide sequence ID" value="NZ_SJPJ01000001.1"/>
</dbReference>
<reference evidence="3 4" key="1">
    <citation type="submission" date="2019-02" db="EMBL/GenBank/DDBJ databases">
        <title>Deep-cultivation of Planctomycetes and their phenomic and genomic characterization uncovers novel biology.</title>
        <authorList>
            <person name="Wiegand S."/>
            <person name="Jogler M."/>
            <person name="Boedeker C."/>
            <person name="Pinto D."/>
            <person name="Vollmers J."/>
            <person name="Rivas-Marin E."/>
            <person name="Kohn T."/>
            <person name="Peeters S.H."/>
            <person name="Heuer A."/>
            <person name="Rast P."/>
            <person name="Oberbeckmann S."/>
            <person name="Bunk B."/>
            <person name="Jeske O."/>
            <person name="Meyerdierks A."/>
            <person name="Storesund J.E."/>
            <person name="Kallscheuer N."/>
            <person name="Luecker S."/>
            <person name="Lage O.M."/>
            <person name="Pohl T."/>
            <person name="Merkel B.J."/>
            <person name="Hornburger P."/>
            <person name="Mueller R.-W."/>
            <person name="Bruemmer F."/>
            <person name="Labrenz M."/>
            <person name="Spormann A.M."/>
            <person name="Op Den Camp H."/>
            <person name="Overmann J."/>
            <person name="Amann R."/>
            <person name="Jetten M.S.M."/>
            <person name="Mascher T."/>
            <person name="Medema M.H."/>
            <person name="Devos D.P."/>
            <person name="Kaster A.-K."/>
            <person name="Ovreas L."/>
            <person name="Rohde M."/>
            <person name="Galperin M.Y."/>
            <person name="Jogler C."/>
        </authorList>
    </citation>
    <scope>NUCLEOTIDE SEQUENCE [LARGE SCALE GENOMIC DNA]</scope>
    <source>
        <strain evidence="3 4">CA13</strain>
    </source>
</reference>
<dbReference type="Proteomes" id="UP000315010">
    <property type="component" value="Unassembled WGS sequence"/>
</dbReference>
<dbReference type="SUPFAM" id="SSF52402">
    <property type="entry name" value="Adenine nucleotide alpha hydrolases-like"/>
    <property type="match status" value="2"/>
</dbReference>
<accession>A0A5C5Z5C3</accession>
<dbReference type="PRINTS" id="PR01438">
    <property type="entry name" value="UNVRSLSTRESS"/>
</dbReference>
<dbReference type="EMBL" id="SJPJ01000001">
    <property type="protein sequence ID" value="TWT82444.1"/>
    <property type="molecule type" value="Genomic_DNA"/>
</dbReference>
<evidence type="ECO:0000259" key="2">
    <source>
        <dbReference type="Pfam" id="PF00582"/>
    </source>
</evidence>
<feature type="domain" description="UspA" evidence="2">
    <location>
        <begin position="153"/>
        <end position="287"/>
    </location>
</feature>
<dbReference type="AlphaFoldDB" id="A0A5C5Z5C3"/>
<dbReference type="CDD" id="cd00293">
    <property type="entry name" value="USP-like"/>
    <property type="match status" value="2"/>
</dbReference>
<dbReference type="InterPro" id="IPR014729">
    <property type="entry name" value="Rossmann-like_a/b/a_fold"/>
</dbReference>